<dbReference type="PANTHER" id="PTHR17985">
    <property type="entry name" value="SER/THR-RICH PROTEIN T10 IN DGCR REGION"/>
    <property type="match status" value="1"/>
</dbReference>
<dbReference type="EMBL" id="JAHWGI010000969">
    <property type="protein sequence ID" value="KAK3919015.1"/>
    <property type="molecule type" value="Genomic_DNA"/>
</dbReference>
<dbReference type="InterPro" id="IPR008551">
    <property type="entry name" value="TANGO2"/>
</dbReference>
<accession>A0AAE1HCZ0</accession>
<proteinExistence type="predicted"/>
<dbReference type="Pfam" id="PF05742">
    <property type="entry name" value="TANGO2"/>
    <property type="match status" value="1"/>
</dbReference>
<comment type="caution">
    <text evidence="1">The sequence shown here is derived from an EMBL/GenBank/DDBJ whole genome shotgun (WGS) entry which is preliminary data.</text>
</comment>
<dbReference type="AlphaFoldDB" id="A0AAE1HCZ0"/>
<reference evidence="1" key="2">
    <citation type="journal article" date="2023" name="BMC Genomics">
        <title>Pest status, molecular evolution, and epigenetic factors derived from the genome assembly of Frankliniella fusca, a thysanopteran phytovirus vector.</title>
        <authorList>
            <person name="Catto M.A."/>
            <person name="Labadie P.E."/>
            <person name="Jacobson A.L."/>
            <person name="Kennedy G.G."/>
            <person name="Srinivasan R."/>
            <person name="Hunt B.G."/>
        </authorList>
    </citation>
    <scope>NUCLEOTIDE SEQUENCE</scope>
    <source>
        <strain evidence="1">PL_HMW_Pooled</strain>
    </source>
</reference>
<sequence length="296" mass="33546">MCILFLELCDSPAGDGYRLILASNRDEYYRRPTDHAHHWQEAPNVFGGRDREPGREGGTWLALDTAGAGRFAALLNVMGSPSRADSRPRGMLVADYVRGTEHARDYMHRIAAAGIEYSAFHLVAIDLNPSSGGMWHYSNCSPEDGVAGSVVHQSRGRLALGNSLTDQPFRKVTAGRQRFDDILDKHGRSTEHRERLVAELENLLKWDKEHYPDERLDGRAAKGNIRKEAVHMHSAVFQRHPAYGTRTHTIILVDADWRCDYFEMTLGENRETTMHPETSRWNRIHKTFQLESPSGK</sequence>
<gene>
    <name evidence="1" type="ORF">KUF71_008164</name>
</gene>
<protein>
    <submittedName>
        <fullName evidence="1">Transport and Golgi organization protein 2</fullName>
    </submittedName>
</protein>
<name>A0AAE1HCZ0_9NEOP</name>
<organism evidence="1 2">
    <name type="scientific">Frankliniella fusca</name>
    <dbReference type="NCBI Taxonomy" id="407009"/>
    <lineage>
        <taxon>Eukaryota</taxon>
        <taxon>Metazoa</taxon>
        <taxon>Ecdysozoa</taxon>
        <taxon>Arthropoda</taxon>
        <taxon>Hexapoda</taxon>
        <taxon>Insecta</taxon>
        <taxon>Pterygota</taxon>
        <taxon>Neoptera</taxon>
        <taxon>Paraneoptera</taxon>
        <taxon>Thysanoptera</taxon>
        <taxon>Terebrantia</taxon>
        <taxon>Thripoidea</taxon>
        <taxon>Thripidae</taxon>
        <taxon>Frankliniella</taxon>
    </lineage>
</organism>
<evidence type="ECO:0000313" key="2">
    <source>
        <dbReference type="Proteomes" id="UP001219518"/>
    </source>
</evidence>
<dbReference type="GO" id="GO:0007030">
    <property type="term" value="P:Golgi organization"/>
    <property type="evidence" value="ECO:0007669"/>
    <property type="project" value="TreeGrafter"/>
</dbReference>
<reference evidence="1" key="1">
    <citation type="submission" date="2021-07" db="EMBL/GenBank/DDBJ databases">
        <authorList>
            <person name="Catto M.A."/>
            <person name="Jacobson A."/>
            <person name="Kennedy G."/>
            <person name="Labadie P."/>
            <person name="Hunt B.G."/>
            <person name="Srinivasan R."/>
        </authorList>
    </citation>
    <scope>NUCLEOTIDE SEQUENCE</scope>
    <source>
        <strain evidence="1">PL_HMW_Pooled</strain>
        <tissue evidence="1">Head</tissue>
    </source>
</reference>
<dbReference type="GO" id="GO:0005794">
    <property type="term" value="C:Golgi apparatus"/>
    <property type="evidence" value="ECO:0007669"/>
    <property type="project" value="TreeGrafter"/>
</dbReference>
<dbReference type="Proteomes" id="UP001219518">
    <property type="component" value="Unassembled WGS sequence"/>
</dbReference>
<evidence type="ECO:0000313" key="1">
    <source>
        <dbReference type="EMBL" id="KAK3919015.1"/>
    </source>
</evidence>
<dbReference type="GO" id="GO:0009306">
    <property type="term" value="P:protein secretion"/>
    <property type="evidence" value="ECO:0007669"/>
    <property type="project" value="TreeGrafter"/>
</dbReference>
<dbReference type="PANTHER" id="PTHR17985:SF8">
    <property type="entry name" value="TRANSPORT AND GOLGI ORGANIZATION PROTEIN 2 HOMOLOG"/>
    <property type="match status" value="1"/>
</dbReference>
<keyword evidence="2" id="KW-1185">Reference proteome</keyword>